<dbReference type="EMBL" id="KI965461">
    <property type="protein sequence ID" value="EUD69053.1"/>
    <property type="molecule type" value="Genomic_DNA"/>
</dbReference>
<name>W7ACN7_9APIC</name>
<feature type="domain" description="C3H1-type" evidence="3">
    <location>
        <begin position="292"/>
        <end position="316"/>
    </location>
</feature>
<dbReference type="AlphaFoldDB" id="W7ACN7"/>
<evidence type="ECO:0000256" key="1">
    <source>
        <dbReference type="PROSITE-ProRule" id="PRU00723"/>
    </source>
</evidence>
<keyword evidence="1" id="KW-0479">Metal-binding</keyword>
<dbReference type="OrthoDB" id="371684at2759"/>
<dbReference type="GeneID" id="20036019"/>
<evidence type="ECO:0000259" key="3">
    <source>
        <dbReference type="PROSITE" id="PS50103"/>
    </source>
</evidence>
<dbReference type="GO" id="GO:0008270">
    <property type="term" value="F:zinc ion binding"/>
    <property type="evidence" value="ECO:0007669"/>
    <property type="project" value="UniProtKB-KW"/>
</dbReference>
<keyword evidence="5" id="KW-1185">Reference proteome</keyword>
<evidence type="ECO:0000313" key="5">
    <source>
        <dbReference type="Proteomes" id="UP000030640"/>
    </source>
</evidence>
<protein>
    <recommendedName>
        <fullName evidence="3">C3H1-type domain-containing protein</fullName>
    </recommendedName>
</protein>
<dbReference type="PROSITE" id="PS50103">
    <property type="entry name" value="ZF_C3H1"/>
    <property type="match status" value="1"/>
</dbReference>
<dbReference type="RefSeq" id="XP_008814579.1">
    <property type="nucleotide sequence ID" value="XM_008816357.1"/>
</dbReference>
<evidence type="ECO:0000313" key="4">
    <source>
        <dbReference type="EMBL" id="EUD69053.1"/>
    </source>
</evidence>
<keyword evidence="1" id="KW-0862">Zinc</keyword>
<reference evidence="4 5" key="1">
    <citation type="submission" date="2013-02" db="EMBL/GenBank/DDBJ databases">
        <title>The Genome Sequence of Plasmodium inui San Antonio 1.</title>
        <authorList>
            <consortium name="The Broad Institute Genome Sequencing Platform"/>
            <consortium name="The Broad Institute Genome Sequencing Center for Infectious Disease"/>
            <person name="Neafsey D."/>
            <person name="Cheeseman I."/>
            <person name="Volkman S."/>
            <person name="Adams J."/>
            <person name="Walker B."/>
            <person name="Young S.K."/>
            <person name="Zeng Q."/>
            <person name="Gargeya S."/>
            <person name="Fitzgerald M."/>
            <person name="Haas B."/>
            <person name="Abouelleil A."/>
            <person name="Alvarado L."/>
            <person name="Arachchi H.M."/>
            <person name="Berlin A.M."/>
            <person name="Chapman S.B."/>
            <person name="Dewar J."/>
            <person name="Goldberg J."/>
            <person name="Griggs A."/>
            <person name="Gujja S."/>
            <person name="Hansen M."/>
            <person name="Howarth C."/>
            <person name="Imamovic A."/>
            <person name="Larimer J."/>
            <person name="McCowan C."/>
            <person name="Murphy C."/>
            <person name="Neiman D."/>
            <person name="Pearson M."/>
            <person name="Priest M."/>
            <person name="Roberts A."/>
            <person name="Saif S."/>
            <person name="Shea T."/>
            <person name="Sisk P."/>
            <person name="Sykes S."/>
            <person name="Wortman J."/>
            <person name="Nusbaum C."/>
            <person name="Birren B."/>
        </authorList>
    </citation>
    <scope>NUCLEOTIDE SEQUENCE [LARGE SCALE GENOMIC DNA]</scope>
    <source>
        <strain evidence="4 5">San Antonio 1</strain>
    </source>
</reference>
<gene>
    <name evidence="4" type="ORF">C922_00745</name>
</gene>
<dbReference type="Proteomes" id="UP000030640">
    <property type="component" value="Unassembled WGS sequence"/>
</dbReference>
<proteinExistence type="predicted"/>
<feature type="compositionally biased region" description="Polar residues" evidence="2">
    <location>
        <begin position="454"/>
        <end position="469"/>
    </location>
</feature>
<dbReference type="VEuPathDB" id="PlasmoDB:C922_00745"/>
<accession>W7ACN7</accession>
<evidence type="ECO:0000256" key="2">
    <source>
        <dbReference type="SAM" id="MobiDB-lite"/>
    </source>
</evidence>
<feature type="region of interest" description="Disordered" evidence="2">
    <location>
        <begin position="454"/>
        <end position="478"/>
    </location>
</feature>
<keyword evidence="1" id="KW-0863">Zinc-finger</keyword>
<dbReference type="InterPro" id="IPR000571">
    <property type="entry name" value="Znf_CCCH"/>
</dbReference>
<feature type="zinc finger region" description="C3H1-type" evidence="1">
    <location>
        <begin position="292"/>
        <end position="316"/>
    </location>
</feature>
<organism evidence="4 5">
    <name type="scientific">Plasmodium inui San Antonio 1</name>
    <dbReference type="NCBI Taxonomy" id="1237626"/>
    <lineage>
        <taxon>Eukaryota</taxon>
        <taxon>Sar</taxon>
        <taxon>Alveolata</taxon>
        <taxon>Apicomplexa</taxon>
        <taxon>Aconoidasida</taxon>
        <taxon>Haemosporida</taxon>
        <taxon>Plasmodiidae</taxon>
        <taxon>Plasmodium</taxon>
        <taxon>Plasmodium (Plasmodium)</taxon>
    </lineage>
</organism>
<sequence>MNLVTPEEKCTFSNKNIKQGCHRMREEKYNSIHDIFLHQKETIYDSLLHLKQDNDEKMDSEMNSDICRTLSNYADYSTKKVKYVVNKRFSELENTEENVQDMDYSVFKYFRTLPPKYSDENDIRNNIIFNSNNIYIYAENKNGTLNEQACISISPDNNIIYCSTKGRRYTIGGHAGIQKHINKEYNFFEETNLVSPQDSIKTCAFDAIDSSDISSTFTKMNLIKTNDVLDDFNGNKNNTGNVFNEHMIMNSCDSSNLNMTKCLSKNQSVQKLFKYYKKCSQNLDHEQRVCKPCAHVYNGNKCLNGDECAFCHHPDHVLISAKKWKKLVKNNMEKLNILLHVLRNPDDVNAQLMNEMMKLNTKNFKRSRKMSNSNRGMGNAGGATPIAGSYGVSNYGISNYGASNYDNNGNLASIGLNNLGGLSSVSGLNNLGGISSVSGLNPLNNLNPQCSVSTANSGNANNRRNQFGTNKPFYLPPQNAEQMPRFPHSHFEPNEETDTYKNKFHVRNYQGNVDKNFVFLPHDIDM</sequence>